<dbReference type="AlphaFoldDB" id="A0A158KFH3"/>
<name>A0A158KFH3_9BURK</name>
<feature type="compositionally biased region" description="Polar residues" evidence="1">
    <location>
        <begin position="37"/>
        <end position="46"/>
    </location>
</feature>
<dbReference type="Proteomes" id="UP000054717">
    <property type="component" value="Unassembled WGS sequence"/>
</dbReference>
<proteinExistence type="predicted"/>
<dbReference type="EMBL" id="FCNZ02000048">
    <property type="protein sequence ID" value="SAL79181.1"/>
    <property type="molecule type" value="Genomic_DNA"/>
</dbReference>
<feature type="compositionally biased region" description="Low complexity" evidence="1">
    <location>
        <begin position="9"/>
        <end position="33"/>
    </location>
</feature>
<feature type="region of interest" description="Disordered" evidence="1">
    <location>
        <begin position="9"/>
        <end position="64"/>
    </location>
</feature>
<protein>
    <submittedName>
        <fullName evidence="2">Uncharacterized protein</fullName>
    </submittedName>
</protein>
<evidence type="ECO:0000313" key="3">
    <source>
        <dbReference type="Proteomes" id="UP000054717"/>
    </source>
</evidence>
<evidence type="ECO:0000313" key="2">
    <source>
        <dbReference type="EMBL" id="SAL79181.1"/>
    </source>
</evidence>
<reference evidence="2" key="1">
    <citation type="submission" date="2016-01" db="EMBL/GenBank/DDBJ databases">
        <authorList>
            <person name="Peeters Charlotte."/>
        </authorList>
    </citation>
    <scope>NUCLEOTIDE SEQUENCE</scope>
    <source>
        <strain evidence="2">LMG 22936</strain>
    </source>
</reference>
<evidence type="ECO:0000256" key="1">
    <source>
        <dbReference type="SAM" id="MobiDB-lite"/>
    </source>
</evidence>
<accession>A0A158KFH3</accession>
<keyword evidence="3" id="KW-1185">Reference proteome</keyword>
<comment type="caution">
    <text evidence="2">The sequence shown here is derived from an EMBL/GenBank/DDBJ whole genome shotgun (WGS) entry which is preliminary data.</text>
</comment>
<organism evidence="2 3">
    <name type="scientific">Caballeronia telluris</name>
    <dbReference type="NCBI Taxonomy" id="326475"/>
    <lineage>
        <taxon>Bacteria</taxon>
        <taxon>Pseudomonadati</taxon>
        <taxon>Pseudomonadota</taxon>
        <taxon>Betaproteobacteria</taxon>
        <taxon>Burkholderiales</taxon>
        <taxon>Burkholderiaceae</taxon>
        <taxon>Caballeronia</taxon>
    </lineage>
</organism>
<sequence length="85" mass="8339">MVAGVFAVAGAAQAQQSQDAAAPQATPTMQQNADATAPSTVDSTSYGGMPGGTSMAAGAQKPIAPRAHVQGQCSAAPNCDIFFGQ</sequence>
<gene>
    <name evidence="2" type="ORF">AWB66_05997</name>
</gene>